<name>A0A2I0VKE1_9ASPA</name>
<sequence length="290" mass="32268">MAPQKANHSRSSSVPSLPHPIAIKAEEKLRNLKTYIHGAEASFSTICTLLGALADLFDTLHLLLHLPSLQHLLSQPLHKPWVEVQLDCSLQLLDIESPVNDCLASVKSFVFDVQSALRRRGDNGHVNSRKKAQKEAVTCSKSLKKMEEGFAIAALVEKEGDLMMLDWFMREARETAVTVFHLLLNLIEIPARRKDRGKRILLVPKAMQWRRGGSAEGNGGVSKVVGLESMLNAAFECISGKDEGFGNLKRKAHEEVNQIGAGIEDLEIGLQCLFRRMIQNRVVLLNMLSF</sequence>
<dbReference type="Proteomes" id="UP000233837">
    <property type="component" value="Unassembled WGS sequence"/>
</dbReference>
<reference evidence="1 2" key="1">
    <citation type="journal article" date="2016" name="Sci. Rep.">
        <title>The Dendrobium catenatum Lindl. genome sequence provides insights into polysaccharide synthase, floral development and adaptive evolution.</title>
        <authorList>
            <person name="Zhang G.Q."/>
            <person name="Xu Q."/>
            <person name="Bian C."/>
            <person name="Tsai W.C."/>
            <person name="Yeh C.M."/>
            <person name="Liu K.W."/>
            <person name="Yoshida K."/>
            <person name="Zhang L.S."/>
            <person name="Chang S.B."/>
            <person name="Chen F."/>
            <person name="Shi Y."/>
            <person name="Su Y.Y."/>
            <person name="Zhang Y.Q."/>
            <person name="Chen L.J."/>
            <person name="Yin Y."/>
            <person name="Lin M."/>
            <person name="Huang H."/>
            <person name="Deng H."/>
            <person name="Wang Z.W."/>
            <person name="Zhu S.L."/>
            <person name="Zhao X."/>
            <person name="Deng C."/>
            <person name="Niu S.C."/>
            <person name="Huang J."/>
            <person name="Wang M."/>
            <person name="Liu G.H."/>
            <person name="Yang H.J."/>
            <person name="Xiao X.J."/>
            <person name="Hsiao Y.Y."/>
            <person name="Wu W.L."/>
            <person name="Chen Y.Y."/>
            <person name="Mitsuda N."/>
            <person name="Ohme-Takagi M."/>
            <person name="Luo Y.B."/>
            <person name="Van de Peer Y."/>
            <person name="Liu Z.J."/>
        </authorList>
    </citation>
    <scope>NUCLEOTIDE SEQUENCE [LARGE SCALE GENOMIC DNA]</scope>
    <source>
        <tissue evidence="1">The whole plant</tissue>
    </source>
</reference>
<dbReference type="InterPro" id="IPR004320">
    <property type="entry name" value="BPS1_pln"/>
</dbReference>
<evidence type="ECO:0000313" key="1">
    <source>
        <dbReference type="EMBL" id="PKU63888.1"/>
    </source>
</evidence>
<gene>
    <name evidence="1" type="ORF">MA16_Dca009872</name>
</gene>
<reference evidence="1 2" key="2">
    <citation type="journal article" date="2017" name="Nature">
        <title>The Apostasia genome and the evolution of orchids.</title>
        <authorList>
            <person name="Zhang G.Q."/>
            <person name="Liu K.W."/>
            <person name="Li Z."/>
            <person name="Lohaus R."/>
            <person name="Hsiao Y.Y."/>
            <person name="Niu S.C."/>
            <person name="Wang J.Y."/>
            <person name="Lin Y.C."/>
            <person name="Xu Q."/>
            <person name="Chen L.J."/>
            <person name="Yoshida K."/>
            <person name="Fujiwara S."/>
            <person name="Wang Z.W."/>
            <person name="Zhang Y.Q."/>
            <person name="Mitsuda N."/>
            <person name="Wang M."/>
            <person name="Liu G.H."/>
            <person name="Pecoraro L."/>
            <person name="Huang H.X."/>
            <person name="Xiao X.J."/>
            <person name="Lin M."/>
            <person name="Wu X.Y."/>
            <person name="Wu W.L."/>
            <person name="Chen Y.Y."/>
            <person name="Chang S.B."/>
            <person name="Sakamoto S."/>
            <person name="Ohme-Takagi M."/>
            <person name="Yagi M."/>
            <person name="Zeng S.J."/>
            <person name="Shen C.Y."/>
            <person name="Yeh C.M."/>
            <person name="Luo Y.B."/>
            <person name="Tsai W.C."/>
            <person name="Van de Peer Y."/>
            <person name="Liu Z.J."/>
        </authorList>
    </citation>
    <scope>NUCLEOTIDE SEQUENCE [LARGE SCALE GENOMIC DNA]</scope>
    <source>
        <tissue evidence="1">The whole plant</tissue>
    </source>
</reference>
<dbReference type="AlphaFoldDB" id="A0A2I0VKE1"/>
<dbReference type="OrthoDB" id="1701699at2759"/>
<protein>
    <submittedName>
        <fullName evidence="1">Uncharacterized protein</fullName>
    </submittedName>
</protein>
<keyword evidence="2" id="KW-1185">Reference proteome</keyword>
<evidence type="ECO:0000313" key="2">
    <source>
        <dbReference type="Proteomes" id="UP000233837"/>
    </source>
</evidence>
<accession>A0A2I0VKE1</accession>
<dbReference type="Pfam" id="PF03087">
    <property type="entry name" value="BPS1"/>
    <property type="match status" value="1"/>
</dbReference>
<dbReference type="EMBL" id="KZ503459">
    <property type="protein sequence ID" value="PKU63888.1"/>
    <property type="molecule type" value="Genomic_DNA"/>
</dbReference>
<proteinExistence type="predicted"/>
<dbReference type="GO" id="GO:0048364">
    <property type="term" value="P:root development"/>
    <property type="evidence" value="ECO:0007669"/>
    <property type="project" value="InterPro"/>
</dbReference>
<dbReference type="PANTHER" id="PTHR33070">
    <property type="entry name" value="OS06G0725500 PROTEIN"/>
    <property type="match status" value="1"/>
</dbReference>
<organism evidence="1 2">
    <name type="scientific">Dendrobium catenatum</name>
    <dbReference type="NCBI Taxonomy" id="906689"/>
    <lineage>
        <taxon>Eukaryota</taxon>
        <taxon>Viridiplantae</taxon>
        <taxon>Streptophyta</taxon>
        <taxon>Embryophyta</taxon>
        <taxon>Tracheophyta</taxon>
        <taxon>Spermatophyta</taxon>
        <taxon>Magnoliopsida</taxon>
        <taxon>Liliopsida</taxon>
        <taxon>Asparagales</taxon>
        <taxon>Orchidaceae</taxon>
        <taxon>Epidendroideae</taxon>
        <taxon>Malaxideae</taxon>
        <taxon>Dendrobiinae</taxon>
        <taxon>Dendrobium</taxon>
    </lineage>
</organism>
<dbReference type="GO" id="GO:0048367">
    <property type="term" value="P:shoot system development"/>
    <property type="evidence" value="ECO:0007669"/>
    <property type="project" value="InterPro"/>
</dbReference>
<dbReference type="PANTHER" id="PTHR33070:SF120">
    <property type="entry name" value="EXPRESSED PROTEIN"/>
    <property type="match status" value="1"/>
</dbReference>